<protein>
    <submittedName>
        <fullName evidence="2">Uncharacterized protein</fullName>
    </submittedName>
</protein>
<dbReference type="AlphaFoldDB" id="A0A6H5HV77"/>
<reference evidence="2 3" key="1">
    <citation type="submission" date="2020-02" db="EMBL/GenBank/DDBJ databases">
        <authorList>
            <person name="Ferguson B K."/>
        </authorList>
    </citation>
    <scope>NUCLEOTIDE SEQUENCE [LARGE SCALE GENOMIC DNA]</scope>
</reference>
<organism evidence="2 3">
    <name type="scientific">Trichogramma brassicae</name>
    <dbReference type="NCBI Taxonomy" id="86971"/>
    <lineage>
        <taxon>Eukaryota</taxon>
        <taxon>Metazoa</taxon>
        <taxon>Ecdysozoa</taxon>
        <taxon>Arthropoda</taxon>
        <taxon>Hexapoda</taxon>
        <taxon>Insecta</taxon>
        <taxon>Pterygota</taxon>
        <taxon>Neoptera</taxon>
        <taxon>Endopterygota</taxon>
        <taxon>Hymenoptera</taxon>
        <taxon>Apocrita</taxon>
        <taxon>Proctotrupomorpha</taxon>
        <taxon>Chalcidoidea</taxon>
        <taxon>Trichogrammatidae</taxon>
        <taxon>Trichogramma</taxon>
    </lineage>
</organism>
<evidence type="ECO:0000313" key="3">
    <source>
        <dbReference type="Proteomes" id="UP000479190"/>
    </source>
</evidence>
<dbReference type="EMBL" id="CADCXV010000095">
    <property type="protein sequence ID" value="CAB0028211.1"/>
    <property type="molecule type" value="Genomic_DNA"/>
</dbReference>
<feature type="region of interest" description="Disordered" evidence="1">
    <location>
        <begin position="38"/>
        <end position="60"/>
    </location>
</feature>
<evidence type="ECO:0000256" key="1">
    <source>
        <dbReference type="SAM" id="MobiDB-lite"/>
    </source>
</evidence>
<proteinExistence type="predicted"/>
<keyword evidence="3" id="KW-1185">Reference proteome</keyword>
<sequence length="104" mass="11482">MAGSRVASCSISPPTLRSKPKVSQFYDVRRGRCARRRGTISPAERASGTRQIRHGVTGQPLGAPDFFRPATKYSTRYRNLSASASRSVTYVRTVCKKVVILTHV</sequence>
<accession>A0A6H5HV77</accession>
<gene>
    <name evidence="2" type="ORF">TBRA_LOCUS422</name>
</gene>
<dbReference type="Proteomes" id="UP000479190">
    <property type="component" value="Unassembled WGS sequence"/>
</dbReference>
<evidence type="ECO:0000313" key="2">
    <source>
        <dbReference type="EMBL" id="CAB0028211.1"/>
    </source>
</evidence>
<name>A0A6H5HV77_9HYME</name>